<dbReference type="FunFam" id="3.40.50.720:FF:000143">
    <property type="entry name" value="Fatty acyl-CoA reductase"/>
    <property type="match status" value="1"/>
</dbReference>
<keyword evidence="4 10" id="KW-0812">Transmembrane</keyword>
<keyword evidence="3 10" id="KW-0444">Lipid biosynthesis</keyword>
<feature type="transmembrane region" description="Helical" evidence="10">
    <location>
        <begin position="500"/>
        <end position="518"/>
    </location>
</feature>
<comment type="caution">
    <text evidence="13">The sequence shown here is derived from an EMBL/GenBank/DDBJ whole genome shotgun (WGS) entry which is preliminary data.</text>
</comment>
<evidence type="ECO:0000256" key="2">
    <source>
        <dbReference type="ARBA" id="ARBA00005928"/>
    </source>
</evidence>
<name>A0A6G0U062_APHGL</name>
<gene>
    <name evidence="13" type="ORF">AGLY_003484</name>
</gene>
<evidence type="ECO:0000259" key="11">
    <source>
        <dbReference type="Pfam" id="PF03015"/>
    </source>
</evidence>
<dbReference type="PANTHER" id="PTHR11011:SF107">
    <property type="entry name" value="FATTY ACYL-COA REDUCTASE"/>
    <property type="match status" value="1"/>
</dbReference>
<dbReference type="GO" id="GO:0035336">
    <property type="term" value="P:long-chain fatty-acyl-CoA metabolic process"/>
    <property type="evidence" value="ECO:0007669"/>
    <property type="project" value="TreeGrafter"/>
</dbReference>
<protein>
    <recommendedName>
        <fullName evidence="10">Fatty acyl-CoA reductase</fullName>
        <ecNumber evidence="10">1.2.1.84</ecNumber>
    </recommendedName>
</protein>
<keyword evidence="7 10" id="KW-0443">Lipid metabolism</keyword>
<evidence type="ECO:0000256" key="9">
    <source>
        <dbReference type="ARBA" id="ARBA00052530"/>
    </source>
</evidence>
<dbReference type="Pfam" id="PF03015">
    <property type="entry name" value="Sterile"/>
    <property type="match status" value="1"/>
</dbReference>
<feature type="transmembrane region" description="Helical" evidence="10">
    <location>
        <begin position="376"/>
        <end position="394"/>
    </location>
</feature>
<dbReference type="GO" id="GO:0080019">
    <property type="term" value="F:alcohol-forming very long-chain fatty acyl-CoA reductase activity"/>
    <property type="evidence" value="ECO:0007669"/>
    <property type="project" value="InterPro"/>
</dbReference>
<dbReference type="GO" id="GO:0005777">
    <property type="term" value="C:peroxisome"/>
    <property type="evidence" value="ECO:0007669"/>
    <property type="project" value="TreeGrafter"/>
</dbReference>
<keyword evidence="10" id="KW-0560">Oxidoreductase</keyword>
<evidence type="ECO:0000259" key="12">
    <source>
        <dbReference type="Pfam" id="PF07993"/>
    </source>
</evidence>
<comment type="catalytic activity">
    <reaction evidence="9 10">
        <text>a long-chain fatty acyl-CoA + 2 NADPH + 2 H(+) = a long-chain primary fatty alcohol + 2 NADP(+) + CoA</text>
        <dbReference type="Rhea" id="RHEA:52716"/>
        <dbReference type="ChEBI" id="CHEBI:15378"/>
        <dbReference type="ChEBI" id="CHEBI:57287"/>
        <dbReference type="ChEBI" id="CHEBI:57783"/>
        <dbReference type="ChEBI" id="CHEBI:58349"/>
        <dbReference type="ChEBI" id="CHEBI:77396"/>
        <dbReference type="ChEBI" id="CHEBI:83139"/>
        <dbReference type="EC" id="1.2.1.84"/>
    </reaction>
</comment>
<dbReference type="OrthoDB" id="429813at2759"/>
<evidence type="ECO:0000313" key="13">
    <source>
        <dbReference type="EMBL" id="KAE9542357.1"/>
    </source>
</evidence>
<organism evidence="13 14">
    <name type="scientific">Aphis glycines</name>
    <name type="common">Soybean aphid</name>
    <dbReference type="NCBI Taxonomy" id="307491"/>
    <lineage>
        <taxon>Eukaryota</taxon>
        <taxon>Metazoa</taxon>
        <taxon>Ecdysozoa</taxon>
        <taxon>Arthropoda</taxon>
        <taxon>Hexapoda</taxon>
        <taxon>Insecta</taxon>
        <taxon>Pterygota</taxon>
        <taxon>Neoptera</taxon>
        <taxon>Paraneoptera</taxon>
        <taxon>Hemiptera</taxon>
        <taxon>Sternorrhyncha</taxon>
        <taxon>Aphidomorpha</taxon>
        <taxon>Aphidoidea</taxon>
        <taxon>Aphididae</taxon>
        <taxon>Aphidini</taxon>
        <taxon>Aphis</taxon>
        <taxon>Aphis</taxon>
    </lineage>
</organism>
<keyword evidence="14" id="KW-1185">Reference proteome</keyword>
<keyword evidence="5 10" id="KW-0521">NADP</keyword>
<dbReference type="InterPro" id="IPR036291">
    <property type="entry name" value="NAD(P)-bd_dom_sf"/>
</dbReference>
<dbReference type="CDD" id="cd09071">
    <property type="entry name" value="FAR_C"/>
    <property type="match status" value="1"/>
</dbReference>
<dbReference type="AlphaFoldDB" id="A0A6G0U062"/>
<evidence type="ECO:0000256" key="8">
    <source>
        <dbReference type="ARBA" id="ARBA00023136"/>
    </source>
</evidence>
<evidence type="ECO:0000256" key="4">
    <source>
        <dbReference type="ARBA" id="ARBA00022692"/>
    </source>
</evidence>
<dbReference type="SUPFAM" id="SSF51735">
    <property type="entry name" value="NAD(P)-binding Rossmann-fold domains"/>
    <property type="match status" value="1"/>
</dbReference>
<evidence type="ECO:0000256" key="5">
    <source>
        <dbReference type="ARBA" id="ARBA00022857"/>
    </source>
</evidence>
<feature type="transmembrane region" description="Helical" evidence="10">
    <location>
        <begin position="538"/>
        <end position="559"/>
    </location>
</feature>
<evidence type="ECO:0000256" key="6">
    <source>
        <dbReference type="ARBA" id="ARBA00022989"/>
    </source>
</evidence>
<dbReference type="GO" id="GO:0102965">
    <property type="term" value="F:alcohol-forming long-chain fatty acyl-CoA reductase activity"/>
    <property type="evidence" value="ECO:0007669"/>
    <property type="project" value="UniProtKB-EC"/>
</dbReference>
<feature type="domain" description="Thioester reductase (TE)" evidence="12">
    <location>
        <begin position="35"/>
        <end position="306"/>
    </location>
</feature>
<dbReference type="InterPro" id="IPR033640">
    <property type="entry name" value="FAR_C"/>
</dbReference>
<comment type="similarity">
    <text evidence="2 10">Belongs to the fatty acyl-CoA reductase family.</text>
</comment>
<keyword evidence="8 10" id="KW-0472">Membrane</keyword>
<evidence type="ECO:0000256" key="3">
    <source>
        <dbReference type="ARBA" id="ARBA00022516"/>
    </source>
</evidence>
<dbReference type="InterPro" id="IPR026055">
    <property type="entry name" value="FAR"/>
</dbReference>
<evidence type="ECO:0000256" key="1">
    <source>
        <dbReference type="ARBA" id="ARBA00004141"/>
    </source>
</evidence>
<comment type="subcellular location">
    <subcellularLocation>
        <location evidence="1">Membrane</location>
        <topology evidence="1">Multi-pass membrane protein</topology>
    </subcellularLocation>
</comment>
<dbReference type="CDD" id="cd05236">
    <property type="entry name" value="FAR-N_SDR_e"/>
    <property type="match status" value="1"/>
</dbReference>
<dbReference type="EMBL" id="VYZN01000011">
    <property type="protein sequence ID" value="KAE9542357.1"/>
    <property type="molecule type" value="Genomic_DNA"/>
</dbReference>
<evidence type="ECO:0000256" key="10">
    <source>
        <dbReference type="RuleBase" id="RU363097"/>
    </source>
</evidence>
<dbReference type="GO" id="GO:0016020">
    <property type="term" value="C:membrane"/>
    <property type="evidence" value="ECO:0007669"/>
    <property type="project" value="UniProtKB-SubCell"/>
</dbReference>
<sequence length="561" mass="64640">MMTDNNNDLGCQDWNSAPPADRKVVDFYDGASIFVTGGTGFVGKALIEKLLRSCTGLKNIYLLIRPKRGKDIECRFQELLENPVFDRIRSTDEAEKVFEKVVCISGDVSDPDLGLSAEDRQRLCSDVTIVFHSAATVKFNETLRTAVTLNTLGTQRVVDLCRSMPKLKAMIHVSTAYSNADKVTIQESVYKPPADPGFVINCCQKMSEDDLREMGRRMQGKHPNTYTMTKAMAEWVVAEQADDIPAAIVRPSIVTAAWKEPFEGWVDNMSGITGIMMEIGRGTIRSIVCDQKLRVDIIPVDILVNTLITSAWHTATYRQNAVRVYNCTSGALNPLRWEELGNLCQYHSLTAPSKYLQWYPGFSFRTNRMVHRLCEILFHFVPAFVLDIVLRLTGSKPMILKIYRRFKMAARTGEFFALHQWDFISKNIQELNKDVSFVDRRTFPIDITQVVWDKYVKDYVFGIRNYVLKDPPSTIPQALSKLQRFYWMHRMAQCADQKQDFIFCIILTTSIIIIYYSYITVDVIFYYFMYNFSNKINFINHIIIICKKNYIYIYIYIIYTI</sequence>
<accession>A0A6G0U062</accession>
<feature type="domain" description="Fatty acyl-CoA reductase C-terminal" evidence="11">
    <location>
        <begin position="378"/>
        <end position="470"/>
    </location>
</feature>
<evidence type="ECO:0000256" key="7">
    <source>
        <dbReference type="ARBA" id="ARBA00023098"/>
    </source>
</evidence>
<dbReference type="Pfam" id="PF07993">
    <property type="entry name" value="NAD_binding_4"/>
    <property type="match status" value="1"/>
</dbReference>
<reference evidence="13 14" key="1">
    <citation type="submission" date="2019-08" db="EMBL/GenBank/DDBJ databases">
        <title>The genome of the soybean aphid Biotype 1, its phylome, world population structure and adaptation to the North American continent.</title>
        <authorList>
            <person name="Giordano R."/>
            <person name="Donthu R.K."/>
            <person name="Hernandez A.G."/>
            <person name="Wright C.L."/>
            <person name="Zimin A.V."/>
        </authorList>
    </citation>
    <scope>NUCLEOTIDE SEQUENCE [LARGE SCALE GENOMIC DNA]</scope>
    <source>
        <tissue evidence="13">Whole aphids</tissue>
    </source>
</reference>
<dbReference type="InterPro" id="IPR013120">
    <property type="entry name" value="FAR_NAD-bd"/>
</dbReference>
<keyword evidence="6 10" id="KW-1133">Transmembrane helix</keyword>
<evidence type="ECO:0000313" key="14">
    <source>
        <dbReference type="Proteomes" id="UP000475862"/>
    </source>
</evidence>
<dbReference type="Proteomes" id="UP000475862">
    <property type="component" value="Unassembled WGS sequence"/>
</dbReference>
<comment type="function">
    <text evidence="10">Catalyzes the reduction of fatty acyl-CoA to fatty alcohols.</text>
</comment>
<proteinExistence type="inferred from homology"/>
<dbReference type="PANTHER" id="PTHR11011">
    <property type="entry name" value="MALE STERILITY PROTEIN 2-RELATED"/>
    <property type="match status" value="1"/>
</dbReference>
<dbReference type="Gene3D" id="3.40.50.720">
    <property type="entry name" value="NAD(P)-binding Rossmann-like Domain"/>
    <property type="match status" value="1"/>
</dbReference>
<dbReference type="EC" id="1.2.1.84" evidence="10"/>